<evidence type="ECO:0000256" key="3">
    <source>
        <dbReference type="ARBA" id="ARBA00022448"/>
    </source>
</evidence>
<feature type="transmembrane region" description="Helical" evidence="12">
    <location>
        <begin position="141"/>
        <end position="161"/>
    </location>
</feature>
<gene>
    <name evidence="13" type="primary">atp6</name>
    <name evidence="13" type="ORF">CplaMt_p023</name>
</gene>
<dbReference type="RefSeq" id="YP_009476748.1">
    <property type="nucleotide sequence ID" value="NC_037454.1"/>
</dbReference>
<keyword evidence="5 12" id="KW-0812">Transmembrane</keyword>
<keyword evidence="8" id="KW-0406">Ion transport</keyword>
<keyword evidence="7 12" id="KW-1133">Transmembrane helix</keyword>
<evidence type="ECO:0000256" key="11">
    <source>
        <dbReference type="RuleBase" id="RU004450"/>
    </source>
</evidence>
<dbReference type="GeneID" id="36496306"/>
<feature type="transmembrane region" description="Helical" evidence="12">
    <location>
        <begin position="225"/>
        <end position="243"/>
    </location>
</feature>
<dbReference type="InterPro" id="IPR000568">
    <property type="entry name" value="ATP_synth_F0_asu"/>
</dbReference>
<evidence type="ECO:0000256" key="6">
    <source>
        <dbReference type="ARBA" id="ARBA00022781"/>
    </source>
</evidence>
<dbReference type="NCBIfam" id="TIGR01131">
    <property type="entry name" value="ATP_synt_6_or_A"/>
    <property type="match status" value="1"/>
</dbReference>
<keyword evidence="10" id="KW-0066">ATP synthesis</keyword>
<keyword evidence="3" id="KW-0813">Transport</keyword>
<evidence type="ECO:0000256" key="1">
    <source>
        <dbReference type="ARBA" id="ARBA00004448"/>
    </source>
</evidence>
<feature type="transmembrane region" description="Helical" evidence="12">
    <location>
        <begin position="115"/>
        <end position="134"/>
    </location>
</feature>
<feature type="transmembrane region" description="Helical" evidence="12">
    <location>
        <begin position="85"/>
        <end position="109"/>
    </location>
</feature>
<evidence type="ECO:0000313" key="13">
    <source>
        <dbReference type="EMBL" id="AVM81241.1"/>
    </source>
</evidence>
<dbReference type="Pfam" id="PF00119">
    <property type="entry name" value="ATP-synt_A"/>
    <property type="match status" value="1"/>
</dbReference>
<dbReference type="FunFam" id="1.20.120.220:FF:000003">
    <property type="entry name" value="ATP synthase subunit a"/>
    <property type="match status" value="1"/>
</dbReference>
<protein>
    <recommendedName>
        <fullName evidence="11">ATP synthase subunit a</fullName>
    </recommendedName>
</protein>
<keyword evidence="6" id="KW-0375">Hydrogen ion transport</keyword>
<sequence>MILFYSPLEQFEIVPLLFLFLGNKFVFTNASYFLILAVIITLLFFYISNLNSTFVPNRWQSISEMVFEFVQNMAFESLGHKGSKFFPLLFATFTFVFGCNILGMVPYTFTVTSHIIFTFSLGMTTFIGLNIIGLKQHGLHFFSLFLPPGAPLALAPLLVPIELISYVFRVVALSVRLFANMMAGHTLLKILATFAWKMLSIGGIFLIIQLFPLAVIIAITGLELAIAFLQAYVWTTLTCLYLSDALNLH</sequence>
<keyword evidence="13" id="KW-0496">Mitochondrion</keyword>
<dbReference type="GO" id="GO:0046933">
    <property type="term" value="F:proton-transporting ATP synthase activity, rotational mechanism"/>
    <property type="evidence" value="ECO:0007669"/>
    <property type="project" value="TreeGrafter"/>
</dbReference>
<evidence type="ECO:0000256" key="2">
    <source>
        <dbReference type="ARBA" id="ARBA00006810"/>
    </source>
</evidence>
<dbReference type="InterPro" id="IPR023011">
    <property type="entry name" value="ATP_synth_F0_asu_AS"/>
</dbReference>
<dbReference type="HAMAP" id="MF_01393">
    <property type="entry name" value="ATP_synth_a_bact"/>
    <property type="match status" value="1"/>
</dbReference>
<keyword evidence="4" id="KW-0138">CF(0)</keyword>
<geneLocation type="mitochondrion" evidence="13"/>
<dbReference type="PANTHER" id="PTHR11410:SF0">
    <property type="entry name" value="ATP SYNTHASE SUBUNIT A"/>
    <property type="match status" value="1"/>
</dbReference>
<name>A0A2P1G8G0_9CRYP</name>
<evidence type="ECO:0000256" key="7">
    <source>
        <dbReference type="ARBA" id="ARBA00022989"/>
    </source>
</evidence>
<keyword evidence="9 12" id="KW-0472">Membrane</keyword>
<evidence type="ECO:0000256" key="4">
    <source>
        <dbReference type="ARBA" id="ARBA00022547"/>
    </source>
</evidence>
<dbReference type="EMBL" id="MG680942">
    <property type="protein sequence ID" value="AVM81241.1"/>
    <property type="molecule type" value="Genomic_DNA"/>
</dbReference>
<evidence type="ECO:0000256" key="12">
    <source>
        <dbReference type="SAM" id="Phobius"/>
    </source>
</evidence>
<evidence type="ECO:0000256" key="9">
    <source>
        <dbReference type="ARBA" id="ARBA00023136"/>
    </source>
</evidence>
<feature type="transmembrane region" description="Helical" evidence="12">
    <location>
        <begin position="25"/>
        <end position="47"/>
    </location>
</feature>
<feature type="transmembrane region" description="Helical" evidence="12">
    <location>
        <begin position="199"/>
        <end position="219"/>
    </location>
</feature>
<dbReference type="InterPro" id="IPR035908">
    <property type="entry name" value="F0_ATP_A_sf"/>
</dbReference>
<dbReference type="PRINTS" id="PR00123">
    <property type="entry name" value="ATPASEA"/>
</dbReference>
<accession>A0A2P1G8G0</accession>
<dbReference type="PROSITE" id="PS00449">
    <property type="entry name" value="ATPASE_A"/>
    <property type="match status" value="1"/>
</dbReference>
<evidence type="ECO:0000256" key="8">
    <source>
        <dbReference type="ARBA" id="ARBA00023065"/>
    </source>
</evidence>
<dbReference type="NCBIfam" id="NF004482">
    <property type="entry name" value="PRK05815.2-4"/>
    <property type="match status" value="1"/>
</dbReference>
<feature type="transmembrane region" description="Helical" evidence="12">
    <location>
        <begin position="167"/>
        <end position="187"/>
    </location>
</feature>
<comment type="similarity">
    <text evidence="2">Belongs to the ATPase A chain family.</text>
</comment>
<comment type="subcellular location">
    <subcellularLocation>
        <location evidence="1 11">Mitochondrion inner membrane</location>
        <topology evidence="1 11">Multi-pass membrane protein</topology>
    </subcellularLocation>
</comment>
<dbReference type="PANTHER" id="PTHR11410">
    <property type="entry name" value="ATP SYNTHASE SUBUNIT A"/>
    <property type="match status" value="1"/>
</dbReference>
<dbReference type="InterPro" id="IPR045083">
    <property type="entry name" value="ATP_synth_F0_asu_bact/mt"/>
</dbReference>
<evidence type="ECO:0000256" key="10">
    <source>
        <dbReference type="ARBA" id="ARBA00023310"/>
    </source>
</evidence>
<dbReference type="SUPFAM" id="SSF81336">
    <property type="entry name" value="F1F0 ATP synthase subunit A"/>
    <property type="match status" value="1"/>
</dbReference>
<dbReference type="Gene3D" id="1.20.120.220">
    <property type="entry name" value="ATP synthase, F0 complex, subunit A"/>
    <property type="match status" value="1"/>
</dbReference>
<dbReference type="GO" id="GO:0005743">
    <property type="term" value="C:mitochondrial inner membrane"/>
    <property type="evidence" value="ECO:0007669"/>
    <property type="project" value="UniProtKB-SubCell"/>
</dbReference>
<dbReference type="GO" id="GO:0045259">
    <property type="term" value="C:proton-transporting ATP synthase complex"/>
    <property type="evidence" value="ECO:0007669"/>
    <property type="project" value="UniProtKB-KW"/>
</dbReference>
<dbReference type="CDD" id="cd00310">
    <property type="entry name" value="ATP-synt_Fo_a_6"/>
    <property type="match status" value="1"/>
</dbReference>
<dbReference type="AlphaFoldDB" id="A0A2P1G8G0"/>
<organism evidence="13">
    <name type="scientific">Cryptomonas curvata</name>
    <dbReference type="NCBI Taxonomy" id="233186"/>
    <lineage>
        <taxon>Eukaryota</taxon>
        <taxon>Cryptophyceae</taxon>
        <taxon>Cryptomonadales</taxon>
        <taxon>Cryptomonadaceae</taxon>
        <taxon>Cryptomonas</taxon>
    </lineage>
</organism>
<proteinExistence type="inferred from homology"/>
<evidence type="ECO:0000256" key="5">
    <source>
        <dbReference type="ARBA" id="ARBA00022692"/>
    </source>
</evidence>
<reference evidence="13" key="1">
    <citation type="submission" date="2017-12" db="EMBL/GenBank/DDBJ databases">
        <title>Comparative mitochondrial genomics of cryptophyte algae: gene shuffling and dynamic mobile genetic elements.</title>
        <authorList>
            <person name="Kim J.I."/>
            <person name="Yoon H.S."/>
            <person name="Yi G."/>
            <person name="Shin W."/>
            <person name="Archibald J.M."/>
        </authorList>
    </citation>
    <scope>NUCLEOTIDE SEQUENCE</scope>
    <source>
        <strain evidence="13">FBCC300012D</strain>
    </source>
</reference>